<keyword evidence="3" id="KW-1185">Reference proteome</keyword>
<evidence type="ECO:0000313" key="2">
    <source>
        <dbReference type="EMBL" id="KAF2502511.1"/>
    </source>
</evidence>
<dbReference type="AlphaFoldDB" id="A0A6A6RD65"/>
<evidence type="ECO:0000313" key="3">
    <source>
        <dbReference type="Proteomes" id="UP000799750"/>
    </source>
</evidence>
<dbReference type="Proteomes" id="UP000799750">
    <property type="component" value="Unassembled WGS sequence"/>
</dbReference>
<evidence type="ECO:0000256" key="1">
    <source>
        <dbReference type="SAM" id="MobiDB-lite"/>
    </source>
</evidence>
<organism evidence="2 3">
    <name type="scientific">Lophium mytilinum</name>
    <dbReference type="NCBI Taxonomy" id="390894"/>
    <lineage>
        <taxon>Eukaryota</taxon>
        <taxon>Fungi</taxon>
        <taxon>Dikarya</taxon>
        <taxon>Ascomycota</taxon>
        <taxon>Pezizomycotina</taxon>
        <taxon>Dothideomycetes</taxon>
        <taxon>Pleosporomycetidae</taxon>
        <taxon>Mytilinidiales</taxon>
        <taxon>Mytilinidiaceae</taxon>
        <taxon>Lophium</taxon>
    </lineage>
</organism>
<name>A0A6A6RD65_9PEZI</name>
<dbReference type="OrthoDB" id="5421765at2759"/>
<feature type="region of interest" description="Disordered" evidence="1">
    <location>
        <begin position="1"/>
        <end position="21"/>
    </location>
</feature>
<reference evidence="2" key="1">
    <citation type="journal article" date="2020" name="Stud. Mycol.">
        <title>101 Dothideomycetes genomes: a test case for predicting lifestyles and emergence of pathogens.</title>
        <authorList>
            <person name="Haridas S."/>
            <person name="Albert R."/>
            <person name="Binder M."/>
            <person name="Bloem J."/>
            <person name="Labutti K."/>
            <person name="Salamov A."/>
            <person name="Andreopoulos B."/>
            <person name="Baker S."/>
            <person name="Barry K."/>
            <person name="Bills G."/>
            <person name="Bluhm B."/>
            <person name="Cannon C."/>
            <person name="Castanera R."/>
            <person name="Culley D."/>
            <person name="Daum C."/>
            <person name="Ezra D."/>
            <person name="Gonzalez J."/>
            <person name="Henrissat B."/>
            <person name="Kuo A."/>
            <person name="Liang C."/>
            <person name="Lipzen A."/>
            <person name="Lutzoni F."/>
            <person name="Magnuson J."/>
            <person name="Mondo S."/>
            <person name="Nolan M."/>
            <person name="Ohm R."/>
            <person name="Pangilinan J."/>
            <person name="Park H.-J."/>
            <person name="Ramirez L."/>
            <person name="Alfaro M."/>
            <person name="Sun H."/>
            <person name="Tritt A."/>
            <person name="Yoshinaga Y."/>
            <person name="Zwiers L.-H."/>
            <person name="Turgeon B."/>
            <person name="Goodwin S."/>
            <person name="Spatafora J."/>
            <person name="Crous P."/>
            <person name="Grigoriev I."/>
        </authorList>
    </citation>
    <scope>NUCLEOTIDE SEQUENCE</scope>
    <source>
        <strain evidence="2">CBS 269.34</strain>
    </source>
</reference>
<proteinExistence type="predicted"/>
<accession>A0A6A6RD65</accession>
<sequence length="193" mass="21889">MSGGAERQEGAPPSLPPMQRAVPVHVPNLTSLEVARGKRTGLTRGPDERVVHFALLSRWKQISATLMHSTYVRDSFSHFDSRTINIERAINDLDPLLRTYASTNPMDNEARLTDLRDILRQGAKFAFLLFSQPCFWQFDWKEEVGKGKGTWAVAMGNGNPVVWPNLMRVMNEEGKRLEVPDVLGRKRFLRDGE</sequence>
<protein>
    <submittedName>
        <fullName evidence="2">Uncharacterized protein</fullName>
    </submittedName>
</protein>
<dbReference type="EMBL" id="MU004181">
    <property type="protein sequence ID" value="KAF2502511.1"/>
    <property type="molecule type" value="Genomic_DNA"/>
</dbReference>
<gene>
    <name evidence="2" type="ORF">BU16DRAFT_521226</name>
</gene>